<dbReference type="Gene3D" id="1.20.1280.250">
    <property type="match status" value="1"/>
</dbReference>
<dbReference type="Proteomes" id="UP000602076">
    <property type="component" value="Unassembled WGS sequence"/>
</dbReference>
<reference evidence="3" key="1">
    <citation type="submission" date="2020-09" db="EMBL/GenBank/DDBJ databases">
        <title>Bacillus faecalis sp. nov., a moderately halophilic bacterium isolated from cow faeces.</title>
        <authorList>
            <person name="Jiang L."/>
            <person name="Lee J."/>
        </authorList>
    </citation>
    <scope>NUCLEOTIDE SEQUENCE</scope>
    <source>
        <strain evidence="3">AGMB 02131</strain>
    </source>
</reference>
<dbReference type="InterPro" id="IPR032330">
    <property type="entry name" value="EF-G-binding_C"/>
</dbReference>
<keyword evidence="4" id="KW-1185">Reference proteome</keyword>
<evidence type="ECO:0000313" key="4">
    <source>
        <dbReference type="Proteomes" id="UP000602076"/>
    </source>
</evidence>
<sequence length="213" mass="24006">MTPFISNHQYNFIMQQAKSIAGAVNTVNDAAVKRAFIHLALDKVLALFTDLSEEQESLLREILELDSEAAVQRYKEKLAEVCLPFTDLSDAKIKKLFRKVKKLNYPSISADALSHLTFFGWNDTGTNQKFIIKEVDGKLAGIHGRFTPSSKKGICHFCHHQNEVGLFTVEMKTKGSAMNYRTLANYVCTDNAACNNQITDTTNLDEFIRYVSM</sequence>
<dbReference type="InterPro" id="IPR010841">
    <property type="entry name" value="EF-G-binding_N"/>
</dbReference>
<feature type="domain" description="Elongation factor G-binding protein C-terminal treble-clef zinc-finger" evidence="2">
    <location>
        <begin position="98"/>
        <end position="202"/>
    </location>
</feature>
<proteinExistence type="predicted"/>
<gene>
    <name evidence="3" type="ORF">IEO70_03675</name>
</gene>
<dbReference type="RefSeq" id="WP_190996998.1">
    <property type="nucleotide sequence ID" value="NZ_JACXSI010000006.1"/>
</dbReference>
<name>A0A927CWX4_9BACI</name>
<evidence type="ECO:0000313" key="3">
    <source>
        <dbReference type="EMBL" id="MBD3107455.1"/>
    </source>
</evidence>
<dbReference type="InterPro" id="IPR038344">
    <property type="entry name" value="EF-G_N_sf"/>
</dbReference>
<dbReference type="Pfam" id="PF16571">
    <property type="entry name" value="FBP_C"/>
    <property type="match status" value="1"/>
</dbReference>
<dbReference type="AlphaFoldDB" id="A0A927CWX4"/>
<organism evidence="3 4">
    <name type="scientific">Peribacillus faecalis</name>
    <dbReference type="NCBI Taxonomy" id="2772559"/>
    <lineage>
        <taxon>Bacteria</taxon>
        <taxon>Bacillati</taxon>
        <taxon>Bacillota</taxon>
        <taxon>Bacilli</taxon>
        <taxon>Bacillales</taxon>
        <taxon>Bacillaceae</taxon>
        <taxon>Peribacillus</taxon>
    </lineage>
</organism>
<dbReference type="EMBL" id="JACXSI010000006">
    <property type="protein sequence ID" value="MBD3107455.1"/>
    <property type="molecule type" value="Genomic_DNA"/>
</dbReference>
<feature type="domain" description="Elongation factor G-binding protein N-terminal" evidence="1">
    <location>
        <begin position="4"/>
        <end position="85"/>
    </location>
</feature>
<dbReference type="CDD" id="cd16342">
    <property type="entry name" value="FusC_FusB"/>
    <property type="match status" value="1"/>
</dbReference>
<comment type="caution">
    <text evidence="3">The sequence shown here is derived from an EMBL/GenBank/DDBJ whole genome shotgun (WGS) entry which is preliminary data.</text>
</comment>
<accession>A0A927CWX4</accession>
<evidence type="ECO:0000259" key="1">
    <source>
        <dbReference type="Pfam" id="PF07299"/>
    </source>
</evidence>
<protein>
    <submittedName>
        <fullName evidence="3">FusB/FusC family EF-G-binding protein</fullName>
    </submittedName>
</protein>
<evidence type="ECO:0000259" key="2">
    <source>
        <dbReference type="Pfam" id="PF16571"/>
    </source>
</evidence>
<dbReference type="Pfam" id="PF07299">
    <property type="entry name" value="EF-G-binding_N"/>
    <property type="match status" value="1"/>
</dbReference>